<dbReference type="InterPro" id="IPR013767">
    <property type="entry name" value="PAS_fold"/>
</dbReference>
<evidence type="ECO:0000256" key="9">
    <source>
        <dbReference type="ARBA" id="ARBA00022777"/>
    </source>
</evidence>
<dbReference type="EC" id="2.7.13.3" evidence="3"/>
<keyword evidence="8" id="KW-0547">Nucleotide-binding</keyword>
<dbReference type="Pfam" id="PF02518">
    <property type="entry name" value="HATPase_c"/>
    <property type="match status" value="1"/>
</dbReference>
<dbReference type="OrthoDB" id="9792686at2"/>
<dbReference type="SUPFAM" id="SSF103190">
    <property type="entry name" value="Sensory domain-like"/>
    <property type="match status" value="1"/>
</dbReference>
<evidence type="ECO:0000256" key="3">
    <source>
        <dbReference type="ARBA" id="ARBA00012438"/>
    </source>
</evidence>
<name>A0A0U2ZFM4_9BACL</name>
<dbReference type="Pfam" id="PF17203">
    <property type="entry name" value="sCache_3_2"/>
    <property type="match status" value="1"/>
</dbReference>
<dbReference type="CDD" id="cd18773">
    <property type="entry name" value="PDC1_HK_sensor"/>
    <property type="match status" value="1"/>
</dbReference>
<evidence type="ECO:0000256" key="1">
    <source>
        <dbReference type="ARBA" id="ARBA00000085"/>
    </source>
</evidence>
<keyword evidence="11 14" id="KW-1133">Transmembrane helix</keyword>
<dbReference type="InterPro" id="IPR039506">
    <property type="entry name" value="SPOB_a"/>
</dbReference>
<dbReference type="PANTHER" id="PTHR43547:SF3">
    <property type="entry name" value="SENSOR PROTEIN CITS"/>
    <property type="match status" value="1"/>
</dbReference>
<dbReference type="SUPFAM" id="SSF55874">
    <property type="entry name" value="ATPase domain of HSP90 chaperone/DNA topoisomerase II/histidine kinase"/>
    <property type="match status" value="1"/>
</dbReference>
<keyword evidence="6" id="KW-0808">Transferase</keyword>
<reference evidence="16" key="1">
    <citation type="submission" date="2016-01" db="EMBL/GenBank/DDBJ databases">
        <title>Complete genome of Planococcus rifietoensis type strain M8.</title>
        <authorList>
            <person name="See-Too W.S."/>
        </authorList>
    </citation>
    <scope>NUCLEOTIDE SEQUENCE [LARGE SCALE GENOMIC DNA]</scope>
    <source>
        <strain evidence="16">M8</strain>
    </source>
</reference>
<sequence length="530" mass="58645">MKKLSLQTKIILLTTSLVLLTTVVFGGILSYQEIAEIKENIGQRAQETAIGISAMPTIVEAMDDEEPALQIQPIAEYLRKQVGAEFIVIGNRESIRYSHPDPDKIGKRMVGGDNERALQEGKVYVSEAFGSLGRSLRGKAPIYDGDGRVIGVVSVGYMIDDIEAIIFGNIMDVMALALLTLVIGVLGSILLAKNIRKDTLGLEPREIARLYQDREALLSSIIEGVIAIDKDGRITELNSSAEKMLAMDQSFLHTPSDDILPELRMGETLTTGNSWKNKEILIGGTVFIVNQKPIWAEGEMVGAVSTFREKTEVQEVLETLSEIRQYSESLRAQTHEYANKLYAISGLLQLEETEEAVRLIQQETHHHEKQTKHTLNHIEDKKVQAILLGKMGKASEAKVELSVDENSSLAKLPAHVDISKVIHIVGNLIDNAIEEVESSDRKEVSFFITDIGNDLVIEVQDSGRGIETENLDQFFMQGFSTKLEKADRGYGLAIVKQAVEDLNGWIEVDSTPQRGTVFSVFIPKKTMEVA</sequence>
<dbReference type="Gene3D" id="3.30.450.20">
    <property type="entry name" value="PAS domain"/>
    <property type="match status" value="2"/>
</dbReference>
<dbReference type="GO" id="GO:0005886">
    <property type="term" value="C:plasma membrane"/>
    <property type="evidence" value="ECO:0007669"/>
    <property type="project" value="UniProtKB-SubCell"/>
</dbReference>
<keyword evidence="9" id="KW-0418">Kinase</keyword>
<dbReference type="GO" id="GO:0006355">
    <property type="term" value="P:regulation of DNA-templated transcription"/>
    <property type="evidence" value="ECO:0007669"/>
    <property type="project" value="InterPro"/>
</dbReference>
<keyword evidence="5" id="KW-0597">Phosphoprotein</keyword>
<dbReference type="AlphaFoldDB" id="A0A0U2ZFM4"/>
<gene>
    <name evidence="16" type="ORF">AUC31_12890</name>
</gene>
<keyword evidence="13 14" id="KW-0472">Membrane</keyword>
<feature type="transmembrane region" description="Helical" evidence="14">
    <location>
        <begin position="173"/>
        <end position="192"/>
    </location>
</feature>
<dbReference type="InterPro" id="IPR005467">
    <property type="entry name" value="His_kinase_dom"/>
</dbReference>
<dbReference type="InterPro" id="IPR036890">
    <property type="entry name" value="HATPase_C_sf"/>
</dbReference>
<dbReference type="FunFam" id="3.30.450.20:FF:000018">
    <property type="entry name" value="Sensor histidine kinase DcuS"/>
    <property type="match status" value="1"/>
</dbReference>
<dbReference type="Pfam" id="PF00989">
    <property type="entry name" value="PAS"/>
    <property type="match status" value="1"/>
</dbReference>
<dbReference type="InterPro" id="IPR016120">
    <property type="entry name" value="Sig_transdc_His_kin_SpoOB"/>
</dbReference>
<keyword evidence="4" id="KW-1003">Cell membrane</keyword>
<evidence type="ECO:0000256" key="11">
    <source>
        <dbReference type="ARBA" id="ARBA00022989"/>
    </source>
</evidence>
<dbReference type="Proteomes" id="UP000067683">
    <property type="component" value="Chromosome"/>
</dbReference>
<evidence type="ECO:0000313" key="16">
    <source>
        <dbReference type="EMBL" id="ALS76037.1"/>
    </source>
</evidence>
<proteinExistence type="predicted"/>
<evidence type="ECO:0000256" key="7">
    <source>
        <dbReference type="ARBA" id="ARBA00022692"/>
    </source>
</evidence>
<dbReference type="GO" id="GO:0000155">
    <property type="term" value="F:phosphorelay sensor kinase activity"/>
    <property type="evidence" value="ECO:0007669"/>
    <property type="project" value="InterPro"/>
</dbReference>
<dbReference type="STRING" id="200991.AUC31_12890"/>
<dbReference type="PRINTS" id="PR00344">
    <property type="entry name" value="BCTRLSENSOR"/>
</dbReference>
<dbReference type="EMBL" id="CP013659">
    <property type="protein sequence ID" value="ALS76037.1"/>
    <property type="molecule type" value="Genomic_DNA"/>
</dbReference>
<comment type="catalytic activity">
    <reaction evidence="1">
        <text>ATP + protein L-histidine = ADP + protein N-phospho-L-histidine.</text>
        <dbReference type="EC" id="2.7.13.3"/>
    </reaction>
</comment>
<dbReference type="InterPro" id="IPR029151">
    <property type="entry name" value="Sensor-like_sf"/>
</dbReference>
<dbReference type="RefSeq" id="WP_058382740.1">
    <property type="nucleotide sequence ID" value="NZ_CP013659.2"/>
</dbReference>
<evidence type="ECO:0000256" key="8">
    <source>
        <dbReference type="ARBA" id="ARBA00022741"/>
    </source>
</evidence>
<dbReference type="InterPro" id="IPR004358">
    <property type="entry name" value="Sig_transdc_His_kin-like_C"/>
</dbReference>
<dbReference type="SUPFAM" id="SSF55785">
    <property type="entry name" value="PYP-like sensor domain (PAS domain)"/>
    <property type="match status" value="1"/>
</dbReference>
<keyword evidence="10" id="KW-0067">ATP-binding</keyword>
<dbReference type="PANTHER" id="PTHR43547">
    <property type="entry name" value="TWO-COMPONENT HISTIDINE KINASE"/>
    <property type="match status" value="1"/>
</dbReference>
<evidence type="ECO:0000256" key="13">
    <source>
        <dbReference type="ARBA" id="ARBA00023136"/>
    </source>
</evidence>
<dbReference type="Pfam" id="PF14689">
    <property type="entry name" value="SPOB_a"/>
    <property type="match status" value="1"/>
</dbReference>
<keyword evidence="17" id="KW-1185">Reference proteome</keyword>
<dbReference type="SUPFAM" id="SSF55890">
    <property type="entry name" value="Sporulation response regulatory protein Spo0B"/>
    <property type="match status" value="1"/>
</dbReference>
<evidence type="ECO:0000256" key="14">
    <source>
        <dbReference type="SAM" id="Phobius"/>
    </source>
</evidence>
<dbReference type="SMART" id="SM00387">
    <property type="entry name" value="HATPase_c"/>
    <property type="match status" value="1"/>
</dbReference>
<dbReference type="GO" id="GO:0005524">
    <property type="term" value="F:ATP binding"/>
    <property type="evidence" value="ECO:0007669"/>
    <property type="project" value="UniProtKB-KW"/>
</dbReference>
<evidence type="ECO:0000256" key="4">
    <source>
        <dbReference type="ARBA" id="ARBA00022475"/>
    </source>
</evidence>
<evidence type="ECO:0000256" key="2">
    <source>
        <dbReference type="ARBA" id="ARBA00004651"/>
    </source>
</evidence>
<feature type="domain" description="Histidine kinase" evidence="15">
    <location>
        <begin position="332"/>
        <end position="526"/>
    </location>
</feature>
<organism evidence="16 17">
    <name type="scientific">Planococcus rifietoensis</name>
    <dbReference type="NCBI Taxonomy" id="200991"/>
    <lineage>
        <taxon>Bacteria</taxon>
        <taxon>Bacillati</taxon>
        <taxon>Bacillota</taxon>
        <taxon>Bacilli</taxon>
        <taxon>Bacillales</taxon>
        <taxon>Caryophanaceae</taxon>
        <taxon>Planococcus</taxon>
    </lineage>
</organism>
<evidence type="ECO:0000256" key="5">
    <source>
        <dbReference type="ARBA" id="ARBA00022553"/>
    </source>
</evidence>
<keyword evidence="7 14" id="KW-0812">Transmembrane</keyword>
<accession>A0A0U2ZFM4</accession>
<dbReference type="PROSITE" id="PS50109">
    <property type="entry name" value="HIS_KIN"/>
    <property type="match status" value="1"/>
</dbReference>
<evidence type="ECO:0000259" key="15">
    <source>
        <dbReference type="PROSITE" id="PS50109"/>
    </source>
</evidence>
<dbReference type="KEGG" id="prt:AUC31_12890"/>
<dbReference type="InterPro" id="IPR035965">
    <property type="entry name" value="PAS-like_dom_sf"/>
</dbReference>
<dbReference type="InterPro" id="IPR033463">
    <property type="entry name" value="sCache_3"/>
</dbReference>
<dbReference type="Gene3D" id="3.30.565.10">
    <property type="entry name" value="Histidine kinase-like ATPase, C-terminal domain"/>
    <property type="match status" value="1"/>
</dbReference>
<protein>
    <recommendedName>
        <fullName evidence="3">histidine kinase</fullName>
        <ecNumber evidence="3">2.7.13.3</ecNumber>
    </recommendedName>
</protein>
<evidence type="ECO:0000313" key="17">
    <source>
        <dbReference type="Proteomes" id="UP000067683"/>
    </source>
</evidence>
<dbReference type="InterPro" id="IPR003594">
    <property type="entry name" value="HATPase_dom"/>
</dbReference>
<evidence type="ECO:0000256" key="10">
    <source>
        <dbReference type="ARBA" id="ARBA00022840"/>
    </source>
</evidence>
<evidence type="ECO:0000256" key="12">
    <source>
        <dbReference type="ARBA" id="ARBA00023012"/>
    </source>
</evidence>
<evidence type="ECO:0000256" key="6">
    <source>
        <dbReference type="ARBA" id="ARBA00022679"/>
    </source>
</evidence>
<comment type="subcellular location">
    <subcellularLocation>
        <location evidence="2">Cell membrane</location>
        <topology evidence="2">Multi-pass membrane protein</topology>
    </subcellularLocation>
</comment>
<keyword evidence="12" id="KW-0902">Two-component regulatory system</keyword>
<dbReference type="Gene3D" id="1.10.287.130">
    <property type="match status" value="1"/>
</dbReference>